<gene>
    <name evidence="6" type="ORF">D9756_001022</name>
</gene>
<dbReference type="SUPFAM" id="SSF53474">
    <property type="entry name" value="alpha/beta-Hydrolases"/>
    <property type="match status" value="1"/>
</dbReference>
<feature type="signal peptide" evidence="3">
    <location>
        <begin position="1"/>
        <end position="49"/>
    </location>
</feature>
<evidence type="ECO:0000259" key="5">
    <source>
        <dbReference type="Pfam" id="PF08386"/>
    </source>
</evidence>
<dbReference type="Pfam" id="PF08386">
    <property type="entry name" value="Abhydrolase_4"/>
    <property type="match status" value="1"/>
</dbReference>
<evidence type="ECO:0000259" key="4">
    <source>
        <dbReference type="Pfam" id="PF00561"/>
    </source>
</evidence>
<dbReference type="OrthoDB" id="425534at2759"/>
<sequence length="650" mass="70600">MQHVRNLRKQCSSITPIPWVMLPSLRATSRFAIVLFTLSLLLLAEPTRAEDYEATGVGLQLEARNTSHDFGWLDVKPTPDLVWHPCYQPLRRECARLLVPLNHLNDSADGSAAIALIRIPANVSTSSPQYRGPILLNPGGPGGSGVDFINQAGDMLTEILGNEFDLVSFDPRGIHRSTPKILFFDPPGRGEREAWDGLDAFGVIRSGAGDLLRNVTGENGISLEFTWARAVASNRQAEERGGEWLGNMNTEQTAYDMLSIINAYGREKLMYWGISYGTVLGATFASLFPDKVERMILDGVVDADNYYATLWSNNLLDTSKTMNLFYETCHTAGSSLCPFWAPSPELIAANLTRIYEDLIASPIPVHTNTSYGFLDYSRVRSMVFLSLYAPWATWPSLAQALADLGGPQRNPELMWTLITAGAPTFRCACSGSCDDKDTLKKELAAAALEARTAISCADGMDIPSDVASAKSYFNDLTQESEWADIWAIIHVSCAGWPKLKKGYQGPVGANTSSPLLFIGNTADPVTPLVNAKAMSTRFPGSRVLTQDSPGHASVNGPSSCTISHLKEYFLSGTLPPEGTVCPVDLPPFNNASVAILGAPTGNITSGSDSGINIFARDDENADAGVKRTRDVLHELSKAWKPFNKAFLPGR</sequence>
<dbReference type="PANTHER" id="PTHR43248:SF25">
    <property type="entry name" value="AB HYDROLASE-1 DOMAIN-CONTAINING PROTEIN-RELATED"/>
    <property type="match status" value="1"/>
</dbReference>
<proteinExistence type="inferred from homology"/>
<dbReference type="EMBL" id="JAACJO010000001">
    <property type="protein sequence ID" value="KAF5364086.1"/>
    <property type="molecule type" value="Genomic_DNA"/>
</dbReference>
<dbReference type="Gene3D" id="3.40.50.1820">
    <property type="entry name" value="alpha/beta hydrolase"/>
    <property type="match status" value="1"/>
</dbReference>
<evidence type="ECO:0000256" key="3">
    <source>
        <dbReference type="SAM" id="SignalP"/>
    </source>
</evidence>
<protein>
    <submittedName>
        <fullName evidence="6">Uncharacterized protein</fullName>
    </submittedName>
</protein>
<keyword evidence="7" id="KW-1185">Reference proteome</keyword>
<feature type="chain" id="PRO_5034183396" evidence="3">
    <location>
        <begin position="50"/>
        <end position="650"/>
    </location>
</feature>
<keyword evidence="2" id="KW-0378">Hydrolase</keyword>
<dbReference type="InterPro" id="IPR013595">
    <property type="entry name" value="Pept_S33_TAP-like_C"/>
</dbReference>
<evidence type="ECO:0000256" key="1">
    <source>
        <dbReference type="ARBA" id="ARBA00010088"/>
    </source>
</evidence>
<evidence type="ECO:0000313" key="6">
    <source>
        <dbReference type="EMBL" id="KAF5364086.1"/>
    </source>
</evidence>
<comment type="similarity">
    <text evidence="1">Belongs to the peptidase S33 family.</text>
</comment>
<dbReference type="Pfam" id="PF00561">
    <property type="entry name" value="Abhydrolase_1"/>
    <property type="match status" value="1"/>
</dbReference>
<organism evidence="6 7">
    <name type="scientific">Leucocoprinus leucothites</name>
    <dbReference type="NCBI Taxonomy" id="201217"/>
    <lineage>
        <taxon>Eukaryota</taxon>
        <taxon>Fungi</taxon>
        <taxon>Dikarya</taxon>
        <taxon>Basidiomycota</taxon>
        <taxon>Agaricomycotina</taxon>
        <taxon>Agaricomycetes</taxon>
        <taxon>Agaricomycetidae</taxon>
        <taxon>Agaricales</taxon>
        <taxon>Agaricineae</taxon>
        <taxon>Agaricaceae</taxon>
        <taxon>Leucocoprinus</taxon>
    </lineage>
</organism>
<keyword evidence="3" id="KW-0732">Signal</keyword>
<dbReference type="PANTHER" id="PTHR43248">
    <property type="entry name" value="2-SUCCINYL-6-HYDROXY-2,4-CYCLOHEXADIENE-1-CARBOXYLATE SYNTHASE"/>
    <property type="match status" value="1"/>
</dbReference>
<accession>A0A8H5LNW6</accession>
<feature type="domain" description="Peptidase S33 tripeptidyl aminopeptidase-like C-terminal" evidence="5">
    <location>
        <begin position="482"/>
        <end position="581"/>
    </location>
</feature>
<dbReference type="GO" id="GO:0016787">
    <property type="term" value="F:hydrolase activity"/>
    <property type="evidence" value="ECO:0007669"/>
    <property type="project" value="UniProtKB-KW"/>
</dbReference>
<comment type="caution">
    <text evidence="6">The sequence shown here is derived from an EMBL/GenBank/DDBJ whole genome shotgun (WGS) entry which is preliminary data.</text>
</comment>
<dbReference type="AlphaFoldDB" id="A0A8H5LNW6"/>
<evidence type="ECO:0000313" key="7">
    <source>
        <dbReference type="Proteomes" id="UP000559027"/>
    </source>
</evidence>
<dbReference type="InterPro" id="IPR000073">
    <property type="entry name" value="AB_hydrolase_1"/>
</dbReference>
<evidence type="ECO:0000256" key="2">
    <source>
        <dbReference type="ARBA" id="ARBA00022801"/>
    </source>
</evidence>
<dbReference type="InterPro" id="IPR051601">
    <property type="entry name" value="Serine_prot/Carboxylest_S33"/>
</dbReference>
<dbReference type="Proteomes" id="UP000559027">
    <property type="component" value="Unassembled WGS sequence"/>
</dbReference>
<feature type="domain" description="AB hydrolase-1" evidence="4">
    <location>
        <begin position="133"/>
        <end position="330"/>
    </location>
</feature>
<dbReference type="InterPro" id="IPR029058">
    <property type="entry name" value="AB_hydrolase_fold"/>
</dbReference>
<name>A0A8H5LNW6_9AGAR</name>
<reference evidence="6 7" key="1">
    <citation type="journal article" date="2020" name="ISME J.">
        <title>Uncovering the hidden diversity of litter-decomposition mechanisms in mushroom-forming fungi.</title>
        <authorList>
            <person name="Floudas D."/>
            <person name="Bentzer J."/>
            <person name="Ahren D."/>
            <person name="Johansson T."/>
            <person name="Persson P."/>
            <person name="Tunlid A."/>
        </authorList>
    </citation>
    <scope>NUCLEOTIDE SEQUENCE [LARGE SCALE GENOMIC DNA]</scope>
    <source>
        <strain evidence="6 7">CBS 146.42</strain>
    </source>
</reference>